<reference evidence="1 2" key="1">
    <citation type="submission" date="2020-10" db="EMBL/GenBank/DDBJ databases">
        <title>Aquamicrobium zhengzhouensis sp. nov., a exopolysaccharide producing bacterium isolated from farmland soil.</title>
        <authorList>
            <person name="Wang X."/>
        </authorList>
    </citation>
    <scope>NUCLEOTIDE SEQUENCE [LARGE SCALE GENOMIC DNA]</scope>
    <source>
        <strain evidence="2">cd-1</strain>
    </source>
</reference>
<keyword evidence="2" id="KW-1185">Reference proteome</keyword>
<accession>A0ABS0S9W5</accession>
<organism evidence="1 2">
    <name type="scientific">Aquamicrobium zhengzhouense</name>
    <dbReference type="NCBI Taxonomy" id="2781738"/>
    <lineage>
        <taxon>Bacteria</taxon>
        <taxon>Pseudomonadati</taxon>
        <taxon>Pseudomonadota</taxon>
        <taxon>Alphaproteobacteria</taxon>
        <taxon>Hyphomicrobiales</taxon>
        <taxon>Phyllobacteriaceae</taxon>
        <taxon>Aquamicrobium</taxon>
    </lineage>
</organism>
<keyword evidence="1" id="KW-0378">Hydrolase</keyword>
<evidence type="ECO:0000313" key="1">
    <source>
        <dbReference type="EMBL" id="MBI1620088.1"/>
    </source>
</evidence>
<evidence type="ECO:0000313" key="2">
    <source>
        <dbReference type="Proteomes" id="UP000601789"/>
    </source>
</evidence>
<comment type="caution">
    <text evidence="1">The sequence shown here is derived from an EMBL/GenBank/DDBJ whole genome shotgun (WGS) entry which is preliminary data.</text>
</comment>
<name>A0ABS0S9W5_9HYPH</name>
<dbReference type="Proteomes" id="UP000601789">
    <property type="component" value="Unassembled WGS sequence"/>
</dbReference>
<dbReference type="GO" id="GO:0016787">
    <property type="term" value="F:hydrolase activity"/>
    <property type="evidence" value="ECO:0007669"/>
    <property type="project" value="UniProtKB-KW"/>
</dbReference>
<gene>
    <name evidence="1" type="ORF">IOD40_05340</name>
</gene>
<dbReference type="RefSeq" id="WP_198475056.1">
    <property type="nucleotide sequence ID" value="NZ_JADGMQ010000002.1"/>
</dbReference>
<proteinExistence type="predicted"/>
<sequence length="80" mass="8790">MSKKFPVTHSIVQVVFNDGEVKEYVISAGPSIGGYLTREAGETGILNLYNADESYAIPLANIREWTIIHRPDPAQEGDAQ</sequence>
<dbReference type="EMBL" id="JADGMQ010000002">
    <property type="protein sequence ID" value="MBI1620088.1"/>
    <property type="molecule type" value="Genomic_DNA"/>
</dbReference>
<protein>
    <submittedName>
        <fullName evidence="1">Nucleoside hydrolase</fullName>
    </submittedName>
</protein>